<keyword evidence="2" id="KW-1185">Reference proteome</keyword>
<comment type="caution">
    <text evidence="1">The sequence shown here is derived from an EMBL/GenBank/DDBJ whole genome shotgun (WGS) entry which is preliminary data.</text>
</comment>
<accession>A0ABD2CSJ4</accession>
<reference evidence="1 2" key="1">
    <citation type="journal article" date="2024" name="Ann. Entomol. Soc. Am.">
        <title>Genomic analyses of the southern and eastern yellowjacket wasps (Hymenoptera: Vespidae) reveal evolutionary signatures of social life.</title>
        <authorList>
            <person name="Catto M.A."/>
            <person name="Caine P.B."/>
            <person name="Orr S.E."/>
            <person name="Hunt B.G."/>
            <person name="Goodisman M.A.D."/>
        </authorList>
    </citation>
    <scope>NUCLEOTIDE SEQUENCE [LARGE SCALE GENOMIC DNA]</scope>
    <source>
        <strain evidence="1">232</strain>
        <tissue evidence="1">Head and thorax</tissue>
    </source>
</reference>
<dbReference type="AlphaFoldDB" id="A0ABD2CSJ4"/>
<protein>
    <submittedName>
        <fullName evidence="1">Uncharacterized protein</fullName>
    </submittedName>
</protein>
<sequence length="142" mass="16288">FHDRWTNKVSKLARLRENIDFGLTIRIIHRATYISSVRPLKPFPQMPLMWLNVVSGPKLIRWTCYQTSNGILSARSSAGRRLPSHSAVSNTFGKGCSRATYMLPMQMTHAMALSWCMLQTSLPAEYSDEKPEEPERYENVQV</sequence>
<dbReference type="Proteomes" id="UP001607303">
    <property type="component" value="Unassembled WGS sequence"/>
</dbReference>
<organism evidence="1 2">
    <name type="scientific">Vespula maculifrons</name>
    <name type="common">Eastern yellow jacket</name>
    <name type="synonym">Wasp</name>
    <dbReference type="NCBI Taxonomy" id="7453"/>
    <lineage>
        <taxon>Eukaryota</taxon>
        <taxon>Metazoa</taxon>
        <taxon>Ecdysozoa</taxon>
        <taxon>Arthropoda</taxon>
        <taxon>Hexapoda</taxon>
        <taxon>Insecta</taxon>
        <taxon>Pterygota</taxon>
        <taxon>Neoptera</taxon>
        <taxon>Endopterygota</taxon>
        <taxon>Hymenoptera</taxon>
        <taxon>Apocrita</taxon>
        <taxon>Aculeata</taxon>
        <taxon>Vespoidea</taxon>
        <taxon>Vespidae</taxon>
        <taxon>Vespinae</taxon>
        <taxon>Vespula</taxon>
    </lineage>
</organism>
<name>A0ABD2CSJ4_VESMC</name>
<evidence type="ECO:0000313" key="1">
    <source>
        <dbReference type="EMBL" id="KAL2748057.1"/>
    </source>
</evidence>
<proteinExistence type="predicted"/>
<dbReference type="EMBL" id="JAYRBN010000034">
    <property type="protein sequence ID" value="KAL2748057.1"/>
    <property type="molecule type" value="Genomic_DNA"/>
</dbReference>
<evidence type="ECO:0000313" key="2">
    <source>
        <dbReference type="Proteomes" id="UP001607303"/>
    </source>
</evidence>
<gene>
    <name evidence="1" type="ORF">V1477_003952</name>
</gene>
<feature type="non-terminal residue" evidence="1">
    <location>
        <position position="1"/>
    </location>
</feature>